<dbReference type="PROSITE" id="PS50850">
    <property type="entry name" value="MFS"/>
    <property type="match status" value="1"/>
</dbReference>
<comment type="subcellular location">
    <subcellularLocation>
        <location evidence="1">Membrane</location>
        <topology evidence="1">Multi-pass membrane protein</topology>
    </subcellularLocation>
</comment>
<feature type="transmembrane region" description="Helical" evidence="6">
    <location>
        <begin position="107"/>
        <end position="127"/>
    </location>
</feature>
<dbReference type="InterPro" id="IPR042099">
    <property type="entry name" value="ANL_N_sf"/>
</dbReference>
<keyword evidence="3 6" id="KW-1133">Transmembrane helix</keyword>
<gene>
    <name evidence="8" type="ORF">N7469_001450</name>
</gene>
<dbReference type="Gene3D" id="1.20.1250.20">
    <property type="entry name" value="MFS general substrate transporter like domains"/>
    <property type="match status" value="1"/>
</dbReference>
<evidence type="ECO:0000313" key="9">
    <source>
        <dbReference type="Proteomes" id="UP001147733"/>
    </source>
</evidence>
<feature type="transmembrane region" description="Helical" evidence="6">
    <location>
        <begin position="176"/>
        <end position="193"/>
    </location>
</feature>
<feature type="transmembrane region" description="Helical" evidence="6">
    <location>
        <begin position="479"/>
        <end position="499"/>
    </location>
</feature>
<feature type="domain" description="Major facilitator superfamily (MFS) profile" evidence="7">
    <location>
        <begin position="109"/>
        <end position="537"/>
    </location>
</feature>
<protein>
    <submittedName>
        <fullName evidence="8">MFS multidrug transporter</fullName>
    </submittedName>
</protein>
<accession>A0A9W9PF60</accession>
<feature type="transmembrane region" description="Helical" evidence="6">
    <location>
        <begin position="267"/>
        <end position="284"/>
    </location>
</feature>
<keyword evidence="9" id="KW-1185">Reference proteome</keyword>
<dbReference type="InterPro" id="IPR036259">
    <property type="entry name" value="MFS_trans_sf"/>
</dbReference>
<dbReference type="EMBL" id="JAPQKT010000001">
    <property type="protein sequence ID" value="KAJ5243123.1"/>
    <property type="molecule type" value="Genomic_DNA"/>
</dbReference>
<evidence type="ECO:0000256" key="2">
    <source>
        <dbReference type="ARBA" id="ARBA00022692"/>
    </source>
</evidence>
<feature type="transmembrane region" description="Helical" evidence="6">
    <location>
        <begin position="418"/>
        <end position="437"/>
    </location>
</feature>
<feature type="compositionally biased region" description="Basic and acidic residues" evidence="5">
    <location>
        <begin position="20"/>
        <end position="29"/>
    </location>
</feature>
<dbReference type="SUPFAM" id="SSF103473">
    <property type="entry name" value="MFS general substrate transporter"/>
    <property type="match status" value="1"/>
</dbReference>
<dbReference type="GO" id="GO:0005886">
    <property type="term" value="C:plasma membrane"/>
    <property type="evidence" value="ECO:0007669"/>
    <property type="project" value="TreeGrafter"/>
</dbReference>
<keyword evidence="4 6" id="KW-0472">Membrane</keyword>
<comment type="caution">
    <text evidence="8">The sequence shown here is derived from an EMBL/GenBank/DDBJ whole genome shotgun (WGS) entry which is preliminary data.</text>
</comment>
<dbReference type="SUPFAM" id="SSF56801">
    <property type="entry name" value="Acetyl-CoA synthetase-like"/>
    <property type="match status" value="1"/>
</dbReference>
<evidence type="ECO:0000259" key="7">
    <source>
        <dbReference type="PROSITE" id="PS50850"/>
    </source>
</evidence>
<feature type="transmembrane region" description="Helical" evidence="6">
    <location>
        <begin position="443"/>
        <end position="467"/>
    </location>
</feature>
<feature type="transmembrane region" description="Helical" evidence="6">
    <location>
        <begin position="339"/>
        <end position="365"/>
    </location>
</feature>
<proteinExistence type="predicted"/>
<organism evidence="8 9">
    <name type="scientific">Penicillium citrinum</name>
    <dbReference type="NCBI Taxonomy" id="5077"/>
    <lineage>
        <taxon>Eukaryota</taxon>
        <taxon>Fungi</taxon>
        <taxon>Dikarya</taxon>
        <taxon>Ascomycota</taxon>
        <taxon>Pezizomycotina</taxon>
        <taxon>Eurotiomycetes</taxon>
        <taxon>Eurotiomycetidae</taxon>
        <taxon>Eurotiales</taxon>
        <taxon>Aspergillaceae</taxon>
        <taxon>Penicillium</taxon>
    </lineage>
</organism>
<evidence type="ECO:0000256" key="6">
    <source>
        <dbReference type="SAM" id="Phobius"/>
    </source>
</evidence>
<dbReference type="GeneID" id="81379537"/>
<reference evidence="8" key="1">
    <citation type="submission" date="2022-11" db="EMBL/GenBank/DDBJ databases">
        <authorList>
            <person name="Petersen C."/>
        </authorList>
    </citation>
    <scope>NUCLEOTIDE SEQUENCE</scope>
    <source>
        <strain evidence="8">IBT 23319</strain>
    </source>
</reference>
<dbReference type="CDD" id="cd17323">
    <property type="entry name" value="MFS_Tpo1_MDR_like"/>
    <property type="match status" value="1"/>
</dbReference>
<evidence type="ECO:0000256" key="1">
    <source>
        <dbReference type="ARBA" id="ARBA00004141"/>
    </source>
</evidence>
<dbReference type="InterPro" id="IPR000873">
    <property type="entry name" value="AMP-dep_synth/lig_dom"/>
</dbReference>
<evidence type="ECO:0000256" key="4">
    <source>
        <dbReference type="ARBA" id="ARBA00023136"/>
    </source>
</evidence>
<feature type="transmembrane region" description="Helical" evidence="6">
    <location>
        <begin position="377"/>
        <end position="397"/>
    </location>
</feature>
<dbReference type="PANTHER" id="PTHR23502">
    <property type="entry name" value="MAJOR FACILITATOR SUPERFAMILY"/>
    <property type="match status" value="1"/>
</dbReference>
<dbReference type="Pfam" id="PF00501">
    <property type="entry name" value="AMP-binding"/>
    <property type="match status" value="2"/>
</dbReference>
<feature type="transmembrane region" description="Helical" evidence="6">
    <location>
        <begin position="511"/>
        <end position="531"/>
    </location>
</feature>
<evidence type="ECO:0000256" key="5">
    <source>
        <dbReference type="SAM" id="MobiDB-lite"/>
    </source>
</evidence>
<dbReference type="FunFam" id="1.20.1250.20:FF:000011">
    <property type="entry name" value="MFS multidrug transporter, putative"/>
    <property type="match status" value="1"/>
</dbReference>
<dbReference type="Gene3D" id="3.40.50.12780">
    <property type="entry name" value="N-terminal domain of ligase-like"/>
    <property type="match status" value="1"/>
</dbReference>
<dbReference type="PANTHER" id="PTHR23502:SF59">
    <property type="entry name" value="MULTIDRUG TRANSPORTER, PUTATIVE (AFU_ORTHOLOGUE AFUA_1G10370)-RELATED"/>
    <property type="match status" value="1"/>
</dbReference>
<evidence type="ECO:0000256" key="3">
    <source>
        <dbReference type="ARBA" id="ARBA00022989"/>
    </source>
</evidence>
<dbReference type="InterPro" id="IPR020846">
    <property type="entry name" value="MFS_dom"/>
</dbReference>
<feature type="transmembrane region" description="Helical" evidence="6">
    <location>
        <begin position="199"/>
        <end position="222"/>
    </location>
</feature>
<dbReference type="Pfam" id="PF07690">
    <property type="entry name" value="MFS_1"/>
    <property type="match status" value="1"/>
</dbReference>
<sequence>MAERTEHDYHSTTSSDDDIEPRNSRHIDDGEVTDNPLGKRNTVASGLSVFEQRAQSTISRIRSREPGQTAKFTHPLTHTKTSQDVIVDFEGPDDPYRPLNWGFGKKAITTVLYGLTTMGATWASSIYSTGQSQISEEFGVSLEVSTLGTSLLLFGLGLGPLIWAPLSEVFGRKPAVLAPYFIAAIMSFGTATAKDLQTIMLTRFFTGFFGAAPVTNTGGVLSDIWTPEQRGAAIVGYAMAVVGGPVLGPIVGGAIVQSYLHWRWTEYITGIMMMFFLVLDLLFIDESYPPVLLVYKARRLRFESGNWALHARHEEWDVTFKELGNKYLIRPFQLLATPICFLVALYASFVYGILYLSLAAFPIVFQEVRGWNQVVGALPFLAYLVGILFGAAINLGNQRFYIKRFKANNNRAVPEARLPPMMLGSVLFAAGMFVFGWTSPAHIHWIGPIIGAVMMGFGFFTIFQAALNYLIDTFQKVSASAVAANTFLRSVFAGAFPLFTSAMFHNMGVPWAASVLGFISIALIPIPLNWLSMAHGAFTQSSTIVTAYETLGVEGLQFSLRQTESKIIFVDVPLLPTLAKGLDKSTTINCVILNDQSSPNEEEVGKFESEFPDMRVILYSHLQELGRNNSSEHTVPGPDDLACVMYTSGASGTPKRVKITHRAIVASVAGVSSIVAEYIGPGDRLLAYLPQAHIIDKKSFWAALYLKRVLLGRKLPGVSLLDALVFDKIRAATGNRLRISMSGGGPLARDTQKFISYAICPLIIGYGLNETGGMGALNDPRALTFTAHGDIPASVEEKLVDFPEAGYLTTNNPPQGELCIRGPSVTIGYYGNGEETRLAFDDDGWFKTGDIGEFDEFGHLKIIDRKKNLVKTLNGEYIALEKLEAVYRMSSLVANICVYAAEDRQKPVAVVVPAKAPFMNLAKDNGIQLDYFEDLINSAEMHSIALKELQLAGRKAQLSSFEIIEGIALDGEEWTPQNGYVTATQKIQRAKILFKNKGVNRAYGKV</sequence>
<keyword evidence="2 6" id="KW-0812">Transmembrane</keyword>
<feature type="transmembrane region" description="Helical" evidence="6">
    <location>
        <begin position="234"/>
        <end position="255"/>
    </location>
</feature>
<dbReference type="Proteomes" id="UP001147733">
    <property type="component" value="Unassembled WGS sequence"/>
</dbReference>
<evidence type="ECO:0000313" key="8">
    <source>
        <dbReference type="EMBL" id="KAJ5243123.1"/>
    </source>
</evidence>
<feature type="transmembrane region" description="Helical" evidence="6">
    <location>
        <begin position="147"/>
        <end position="164"/>
    </location>
</feature>
<reference evidence="8" key="2">
    <citation type="journal article" date="2023" name="IMA Fungus">
        <title>Comparative genomic study of the Penicillium genus elucidates a diverse pangenome and 15 lateral gene transfer events.</title>
        <authorList>
            <person name="Petersen C."/>
            <person name="Sorensen T."/>
            <person name="Nielsen M.R."/>
            <person name="Sondergaard T.E."/>
            <person name="Sorensen J.L."/>
            <person name="Fitzpatrick D.A."/>
            <person name="Frisvad J.C."/>
            <person name="Nielsen K.L."/>
        </authorList>
    </citation>
    <scope>NUCLEOTIDE SEQUENCE</scope>
    <source>
        <strain evidence="8">IBT 23319</strain>
    </source>
</reference>
<dbReference type="InterPro" id="IPR011701">
    <property type="entry name" value="MFS"/>
</dbReference>
<feature type="compositionally biased region" description="Basic and acidic residues" evidence="5">
    <location>
        <begin position="1"/>
        <end position="10"/>
    </location>
</feature>
<name>A0A9W9PF60_PENCI</name>
<feature type="region of interest" description="Disordered" evidence="5">
    <location>
        <begin position="1"/>
        <end position="40"/>
    </location>
</feature>
<dbReference type="RefSeq" id="XP_056506127.1">
    <property type="nucleotide sequence ID" value="XM_056640370.1"/>
</dbReference>
<dbReference type="GO" id="GO:0022857">
    <property type="term" value="F:transmembrane transporter activity"/>
    <property type="evidence" value="ECO:0007669"/>
    <property type="project" value="InterPro"/>
</dbReference>
<dbReference type="OrthoDB" id="9986881at2759"/>
<dbReference type="AlphaFoldDB" id="A0A9W9PF60"/>